<name>A0A5C4NX10_9BURK</name>
<dbReference type="PANTHER" id="PTHR21716">
    <property type="entry name" value="TRANSMEMBRANE PROTEIN"/>
    <property type="match status" value="1"/>
</dbReference>
<feature type="transmembrane region" description="Helical" evidence="6">
    <location>
        <begin position="216"/>
        <end position="233"/>
    </location>
</feature>
<dbReference type="Proteomes" id="UP000305681">
    <property type="component" value="Unassembled WGS sequence"/>
</dbReference>
<reference evidence="7 8" key="1">
    <citation type="submission" date="2019-06" db="EMBL/GenBank/DDBJ databases">
        <title>Genome sequence of Janthinobacterium lividum UCD_MED1.</title>
        <authorList>
            <person name="De Leon M.E."/>
            <person name="Jospin G."/>
        </authorList>
    </citation>
    <scope>NUCLEOTIDE SEQUENCE [LARGE SCALE GENOMIC DNA]</scope>
    <source>
        <strain evidence="7 8">UCD_MED1</strain>
    </source>
</reference>
<gene>
    <name evidence="7" type="ORF">FHI69_07165</name>
</gene>
<feature type="transmembrane region" description="Helical" evidence="6">
    <location>
        <begin position="63"/>
        <end position="85"/>
    </location>
</feature>
<feature type="transmembrane region" description="Helical" evidence="6">
    <location>
        <begin position="239"/>
        <end position="260"/>
    </location>
</feature>
<feature type="transmembrane region" description="Helical" evidence="6">
    <location>
        <begin position="33"/>
        <end position="51"/>
    </location>
</feature>
<accession>A0A5C4NX10</accession>
<evidence type="ECO:0000256" key="5">
    <source>
        <dbReference type="ARBA" id="ARBA00023136"/>
    </source>
</evidence>
<comment type="similarity">
    <text evidence="2">Belongs to the autoinducer-2 exporter (AI-2E) (TC 2.A.86) family.</text>
</comment>
<evidence type="ECO:0000313" key="8">
    <source>
        <dbReference type="Proteomes" id="UP000305681"/>
    </source>
</evidence>
<dbReference type="AlphaFoldDB" id="A0A5C4NX10"/>
<dbReference type="InterPro" id="IPR002549">
    <property type="entry name" value="AI-2E-like"/>
</dbReference>
<evidence type="ECO:0000256" key="4">
    <source>
        <dbReference type="ARBA" id="ARBA00022989"/>
    </source>
</evidence>
<keyword evidence="4 6" id="KW-1133">Transmembrane helix</keyword>
<comment type="subcellular location">
    <subcellularLocation>
        <location evidence="1">Membrane</location>
        <topology evidence="1">Multi-pass membrane protein</topology>
    </subcellularLocation>
</comment>
<feature type="transmembrane region" description="Helical" evidence="6">
    <location>
        <begin position="154"/>
        <end position="175"/>
    </location>
</feature>
<dbReference type="PANTHER" id="PTHR21716:SF4">
    <property type="entry name" value="TRANSMEMBRANE PROTEIN 245"/>
    <property type="match status" value="1"/>
</dbReference>
<dbReference type="EMBL" id="VDGE01000001">
    <property type="protein sequence ID" value="TNC79003.1"/>
    <property type="molecule type" value="Genomic_DNA"/>
</dbReference>
<feature type="transmembrane region" description="Helical" evidence="6">
    <location>
        <begin position="10"/>
        <end position="27"/>
    </location>
</feature>
<comment type="caution">
    <text evidence="7">The sequence shown here is derived from an EMBL/GenBank/DDBJ whole genome shotgun (WGS) entry which is preliminary data.</text>
</comment>
<dbReference type="RefSeq" id="WP_139089956.1">
    <property type="nucleotide sequence ID" value="NZ_VDGE01000001.1"/>
</dbReference>
<evidence type="ECO:0000256" key="1">
    <source>
        <dbReference type="ARBA" id="ARBA00004141"/>
    </source>
</evidence>
<evidence type="ECO:0000256" key="2">
    <source>
        <dbReference type="ARBA" id="ARBA00009773"/>
    </source>
</evidence>
<sequence length="353" mass="38173">MHTLTLHQKVFLLLLSIVTIGFGWILAPYAGAIFWGVILAILFAPVYRWLLLKTKGRAGLASLLTLLLIIVIVILPLSLISVSLVNQAASVVEMVRSGEFTVAMFFNKIMAVLPQWLINLLDRFNLTSLASMQDKLAEGATQVSQVVAVKAINVGLYTFEFLTSLCIMLYLLFFLMRDGSTLSARIKGAVPLSRKYKQRLFTNFTTVIRATVKGNILVAIAQGALGGLAFWFLDVPAPLLWAVLMAFLSLLPAVGAALVWAPVAVYFLATGAIWQGAGLAAFGVFVIGLVDNVLRPILVGKDTKMPDYVVLLSTVGGMALFGLNGFVIGPVVAALFIASWDLFVSASEFQAED</sequence>
<feature type="transmembrane region" description="Helical" evidence="6">
    <location>
        <begin position="267"/>
        <end position="290"/>
    </location>
</feature>
<dbReference type="GO" id="GO:0016020">
    <property type="term" value="C:membrane"/>
    <property type="evidence" value="ECO:0007669"/>
    <property type="project" value="UniProtKB-SubCell"/>
</dbReference>
<proteinExistence type="inferred from homology"/>
<keyword evidence="5 6" id="KW-0472">Membrane</keyword>
<protein>
    <submittedName>
        <fullName evidence="7">AI-2E family transporter</fullName>
    </submittedName>
</protein>
<organism evidence="7 8">
    <name type="scientific">Janthinobacterium lividum</name>
    <dbReference type="NCBI Taxonomy" id="29581"/>
    <lineage>
        <taxon>Bacteria</taxon>
        <taxon>Pseudomonadati</taxon>
        <taxon>Pseudomonadota</taxon>
        <taxon>Betaproteobacteria</taxon>
        <taxon>Burkholderiales</taxon>
        <taxon>Oxalobacteraceae</taxon>
        <taxon>Janthinobacterium</taxon>
    </lineage>
</organism>
<dbReference type="Pfam" id="PF01594">
    <property type="entry name" value="AI-2E_transport"/>
    <property type="match status" value="1"/>
</dbReference>
<evidence type="ECO:0000256" key="6">
    <source>
        <dbReference type="SAM" id="Phobius"/>
    </source>
</evidence>
<feature type="transmembrane region" description="Helical" evidence="6">
    <location>
        <begin position="310"/>
        <end position="337"/>
    </location>
</feature>
<evidence type="ECO:0000313" key="7">
    <source>
        <dbReference type="EMBL" id="TNC79003.1"/>
    </source>
</evidence>
<evidence type="ECO:0000256" key="3">
    <source>
        <dbReference type="ARBA" id="ARBA00022692"/>
    </source>
</evidence>
<keyword evidence="3 6" id="KW-0812">Transmembrane</keyword>